<sequence>MSIRQSENAVQSSGRSSVPQVTAMSNVPENPILPMSNDTITQPMHMGSGESTLLMGARDALRTTTSPMTISDFNLAPQDAVKVNLGTDISILALLSRIFRSVYVTSLSITPIPTQVVDSPFMVNTAFVPASQNLPATQTSADAAAAYVMSCSDSKSQNVNNQWPNCETHCCTFTGCGYQLAPQAYLGNSPALIVQLYSPTGDADPRVRLRINMNVGVEGFYIQTSNTGVLTAITAATMSSQARAAFFSELKSLMGIPTNVATAHTLGGASLSTSAPAVLGGQDLTVPGDEGDDE</sequence>
<feature type="region of interest" description="Disordered" evidence="1">
    <location>
        <begin position="1"/>
        <end position="21"/>
    </location>
</feature>
<dbReference type="EMBL" id="MK231046">
    <property type="protein sequence ID" value="QED42990.1"/>
    <property type="molecule type" value="Genomic_RNA"/>
</dbReference>
<evidence type="ECO:0000256" key="1">
    <source>
        <dbReference type="SAM" id="MobiDB-lite"/>
    </source>
</evidence>
<organism evidence="2">
    <name type="scientific">Leucoagaricus tymovirus B</name>
    <dbReference type="NCBI Taxonomy" id="2594000"/>
    <lineage>
        <taxon>Viruses</taxon>
        <taxon>Riboviria</taxon>
        <taxon>Orthornavirae</taxon>
        <taxon>Kitrinoviricota</taxon>
        <taxon>Alsuviricetes</taxon>
        <taxon>Tymovirales</taxon>
        <taxon>Tymoviridae</taxon>
        <taxon>Tymovirus</taxon>
    </lineage>
</organism>
<protein>
    <submittedName>
        <fullName evidence="2">Uncharacterized protein</fullName>
    </submittedName>
</protein>
<gene>
    <name evidence="2" type="primary">ORF3</name>
</gene>
<name>A0A7G3KIL1_9VIRU</name>
<accession>A0A7G3KIL1</accession>
<proteinExistence type="predicted"/>
<evidence type="ECO:0000313" key="2">
    <source>
        <dbReference type="EMBL" id="QED42990.1"/>
    </source>
</evidence>
<reference evidence="2" key="1">
    <citation type="submission" date="2018-11" db="EMBL/GenBank/DDBJ databases">
        <authorList>
            <person name="Jo Y."/>
            <person name="Cho W.K."/>
        </authorList>
    </citation>
    <scope>NUCLEOTIDE SEQUENCE</scope>
    <source>
        <strain evidence="2">Won</strain>
    </source>
</reference>